<feature type="transmembrane region" description="Helical" evidence="1">
    <location>
        <begin position="126"/>
        <end position="148"/>
    </location>
</feature>
<comment type="caution">
    <text evidence="2">The sequence shown here is derived from an EMBL/GenBank/DDBJ whole genome shotgun (WGS) entry which is preliminary data.</text>
</comment>
<feature type="transmembrane region" description="Helical" evidence="1">
    <location>
        <begin position="48"/>
        <end position="67"/>
    </location>
</feature>
<proteinExistence type="predicted"/>
<keyword evidence="1" id="KW-1133">Transmembrane helix</keyword>
<feature type="transmembrane region" description="Helical" evidence="1">
    <location>
        <begin position="183"/>
        <end position="208"/>
    </location>
</feature>
<name>A0AAV7JLK6_9METZ</name>
<dbReference type="AlphaFoldDB" id="A0AAV7JLK6"/>
<sequence length="248" mass="28807">MRHNPSVIVLRAISNASVLGMLSCIILALVYLTNAYGERGDRRNFRNICIYTVTHCIVILILSLIVHTWLFGYVMYEVVSIIDFILILKSARELNKVLTGRIAEAKLEFDKYNFRYRYRIQRRYKLVISGVILCLFIFVLGVFLHRIATIISVLKDYPCFFKQAYNIPIYLFLSKDQKTAVEIASNCFLVSFYVLILIFDILFVFLNISAILLHSFPKVLACQSCHSDKKIRSTLEPLLNKYHMSIRK</sequence>
<feature type="transmembrane region" description="Helical" evidence="1">
    <location>
        <begin position="12"/>
        <end position="36"/>
    </location>
</feature>
<reference evidence="2 3" key="1">
    <citation type="journal article" date="2023" name="BMC Biol.">
        <title>The compact genome of the sponge Oopsacas minuta (Hexactinellida) is lacking key metazoan core genes.</title>
        <authorList>
            <person name="Santini S."/>
            <person name="Schenkelaars Q."/>
            <person name="Jourda C."/>
            <person name="Duchesne M."/>
            <person name="Belahbib H."/>
            <person name="Rocher C."/>
            <person name="Selva M."/>
            <person name="Riesgo A."/>
            <person name="Vervoort M."/>
            <person name="Leys S.P."/>
            <person name="Kodjabachian L."/>
            <person name="Le Bivic A."/>
            <person name="Borchiellini C."/>
            <person name="Claverie J.M."/>
            <person name="Renard E."/>
        </authorList>
    </citation>
    <scope>NUCLEOTIDE SEQUENCE [LARGE SCALE GENOMIC DNA]</scope>
    <source>
        <strain evidence="2">SPO-2</strain>
    </source>
</reference>
<gene>
    <name evidence="2" type="ORF">LOD99_11665</name>
</gene>
<keyword evidence="1" id="KW-0812">Transmembrane</keyword>
<dbReference type="PROSITE" id="PS51257">
    <property type="entry name" value="PROKAR_LIPOPROTEIN"/>
    <property type="match status" value="1"/>
</dbReference>
<keyword evidence="1" id="KW-0472">Membrane</keyword>
<protein>
    <submittedName>
        <fullName evidence="2">Uncharacterized protein</fullName>
    </submittedName>
</protein>
<dbReference type="EMBL" id="JAKMXF010000321">
    <property type="protein sequence ID" value="KAI6649299.1"/>
    <property type="molecule type" value="Genomic_DNA"/>
</dbReference>
<accession>A0AAV7JLK6</accession>
<evidence type="ECO:0000256" key="1">
    <source>
        <dbReference type="SAM" id="Phobius"/>
    </source>
</evidence>
<keyword evidence="3" id="KW-1185">Reference proteome</keyword>
<dbReference type="Proteomes" id="UP001165289">
    <property type="component" value="Unassembled WGS sequence"/>
</dbReference>
<feature type="transmembrane region" description="Helical" evidence="1">
    <location>
        <begin position="73"/>
        <end position="91"/>
    </location>
</feature>
<organism evidence="2 3">
    <name type="scientific">Oopsacas minuta</name>
    <dbReference type="NCBI Taxonomy" id="111878"/>
    <lineage>
        <taxon>Eukaryota</taxon>
        <taxon>Metazoa</taxon>
        <taxon>Porifera</taxon>
        <taxon>Hexactinellida</taxon>
        <taxon>Hexasterophora</taxon>
        <taxon>Lyssacinosida</taxon>
        <taxon>Leucopsacidae</taxon>
        <taxon>Oopsacas</taxon>
    </lineage>
</organism>
<evidence type="ECO:0000313" key="2">
    <source>
        <dbReference type="EMBL" id="KAI6649299.1"/>
    </source>
</evidence>
<evidence type="ECO:0000313" key="3">
    <source>
        <dbReference type="Proteomes" id="UP001165289"/>
    </source>
</evidence>